<keyword evidence="4" id="KW-1185">Reference proteome</keyword>
<dbReference type="InterPro" id="IPR052782">
    <property type="entry name" value="Oocyte-zygote_transition_reg"/>
</dbReference>
<dbReference type="GO" id="GO:0004725">
    <property type="term" value="F:protein tyrosine phosphatase activity"/>
    <property type="evidence" value="ECO:0007669"/>
    <property type="project" value="InterPro"/>
</dbReference>
<dbReference type="InterPro" id="IPR016130">
    <property type="entry name" value="Tyr_Pase_AS"/>
</dbReference>
<dbReference type="STRING" id="6248.A0A0K0EKE9"/>
<dbReference type="PRINTS" id="PR00700">
    <property type="entry name" value="PRTYPHPHTASE"/>
</dbReference>
<feature type="domain" description="Tyrosine-protein phosphatase" evidence="2">
    <location>
        <begin position="210"/>
        <end position="466"/>
    </location>
</feature>
<organism evidence="5">
    <name type="scientific">Strongyloides stercoralis</name>
    <name type="common">Threadworm</name>
    <dbReference type="NCBI Taxonomy" id="6248"/>
    <lineage>
        <taxon>Eukaryota</taxon>
        <taxon>Metazoa</taxon>
        <taxon>Ecdysozoa</taxon>
        <taxon>Nematoda</taxon>
        <taxon>Chromadorea</taxon>
        <taxon>Rhabditida</taxon>
        <taxon>Tylenchina</taxon>
        <taxon>Panagrolaimomorpha</taxon>
        <taxon>Strongyloidoidea</taxon>
        <taxon>Strongyloididae</taxon>
        <taxon>Strongyloides</taxon>
    </lineage>
</organism>
<evidence type="ECO:0000313" key="4">
    <source>
        <dbReference type="Proteomes" id="UP000035681"/>
    </source>
</evidence>
<dbReference type="Pfam" id="PF00102">
    <property type="entry name" value="Y_phosphatase"/>
    <property type="match status" value="1"/>
</dbReference>
<feature type="domain" description="Tyrosine specific protein phosphatases" evidence="3">
    <location>
        <begin position="386"/>
        <end position="457"/>
    </location>
</feature>
<dbReference type="InterPro" id="IPR003595">
    <property type="entry name" value="Tyr_Pase_cat"/>
</dbReference>
<dbReference type="SMART" id="SM00404">
    <property type="entry name" value="PTPc_motif"/>
    <property type="match status" value="1"/>
</dbReference>
<evidence type="ECO:0000313" key="6">
    <source>
        <dbReference type="WBParaSite" id="TCONS_00001883.p1"/>
    </source>
</evidence>
<dbReference type="PROSITE" id="PS50055">
    <property type="entry name" value="TYR_PHOSPHATASE_PTP"/>
    <property type="match status" value="1"/>
</dbReference>
<evidence type="ECO:0000256" key="1">
    <source>
        <dbReference type="SAM" id="MobiDB-lite"/>
    </source>
</evidence>
<sequence>MSAPVRAPKKPYSSRTNEPIKNEHFLNARKKTSAKAYDNDDRNGNKKNCQIYEHRKANGSCPILKAKGTSFINANSNANPNSTLKWGSLNNQVVYKSKITTTHSERNKKRVKELNDEVKEHIQVPPNNNCEADLLETHEDDAVMLTKKENEEKTNDVFTLKKNTVEQYDKRKQFCHYLLSIKNFKSLLIGPAFKDPKYRPTEFTKKAWSENPTLNRFNDVFCIDSTRVILKRHLLDINKPVVKSNFSHNSYNHEAIQKKKNDYIHANYVKIPNSDYVYICTQGPLPNTVEDFLLMCWQDDCKVIVMLCELKEDNTEKCSKYWPEPKEIGVYGRIRVYNEREDSRKYEGIVIRTLKVQLGEARKVIIQFQLKSWPDHLVPPSSSILVTLLREVQLISSRNPIVVHCSAGIGRTGTFMGIHYASERFKNQKDGDITLLDVIREMRTQRLQSVQTTIQYAYLNICLLEYFALDNIIEYDDKVKQFIEKNISFIQEYARRLLAKRNKLIAAKNKNTQD</sequence>
<protein>
    <submittedName>
        <fullName evidence="5 6">Protein-tyrosine-phosphatase</fullName>
    </submittedName>
</protein>
<dbReference type="WBParaSite" id="TCONS_00001883.p1">
    <property type="protein sequence ID" value="TCONS_00001883.p1"/>
    <property type="gene ID" value="XLOC_001791"/>
</dbReference>
<evidence type="ECO:0000259" key="2">
    <source>
        <dbReference type="PROSITE" id="PS50055"/>
    </source>
</evidence>
<reference evidence="5" key="1">
    <citation type="submission" date="2015-08" db="UniProtKB">
        <authorList>
            <consortium name="WormBaseParasite"/>
        </authorList>
    </citation>
    <scope>IDENTIFICATION</scope>
</reference>
<dbReference type="AlphaFoldDB" id="A0A0K0EKE9"/>
<dbReference type="Gene3D" id="3.90.190.10">
    <property type="entry name" value="Protein tyrosine phosphatase superfamily"/>
    <property type="match status" value="1"/>
</dbReference>
<dbReference type="Proteomes" id="UP000035681">
    <property type="component" value="Unplaced"/>
</dbReference>
<dbReference type="InterPro" id="IPR000387">
    <property type="entry name" value="Tyr_Pase_dom"/>
</dbReference>
<dbReference type="PANTHER" id="PTHR46163">
    <property type="entry name" value="TYROSINE-PROTEIN PHOSPHATASE-RELATED"/>
    <property type="match status" value="1"/>
</dbReference>
<evidence type="ECO:0000313" key="5">
    <source>
        <dbReference type="WBParaSite" id="SSTP_0000994200.1"/>
    </source>
</evidence>
<feature type="region of interest" description="Disordered" evidence="1">
    <location>
        <begin position="1"/>
        <end position="45"/>
    </location>
</feature>
<dbReference type="SUPFAM" id="SSF52799">
    <property type="entry name" value="(Phosphotyrosine protein) phosphatases II"/>
    <property type="match status" value="1"/>
</dbReference>
<dbReference type="SMART" id="SM00194">
    <property type="entry name" value="PTPc"/>
    <property type="match status" value="1"/>
</dbReference>
<dbReference type="CDD" id="cd00047">
    <property type="entry name" value="PTPc"/>
    <property type="match status" value="1"/>
</dbReference>
<accession>A0A0K0EKE9</accession>
<dbReference type="PROSITE" id="PS00383">
    <property type="entry name" value="TYR_PHOSPHATASE_1"/>
    <property type="match status" value="1"/>
</dbReference>
<dbReference type="InterPro" id="IPR029021">
    <property type="entry name" value="Prot-tyrosine_phosphatase-like"/>
</dbReference>
<dbReference type="PROSITE" id="PS50056">
    <property type="entry name" value="TYR_PHOSPHATASE_2"/>
    <property type="match status" value="1"/>
</dbReference>
<proteinExistence type="predicted"/>
<dbReference type="InterPro" id="IPR000242">
    <property type="entry name" value="PTP_cat"/>
</dbReference>
<name>A0A0K0EKE9_STRER</name>
<evidence type="ECO:0000259" key="3">
    <source>
        <dbReference type="PROSITE" id="PS50056"/>
    </source>
</evidence>
<dbReference type="WBParaSite" id="SSTP_0000994200.1">
    <property type="protein sequence ID" value="SSTP_0000994200.1"/>
    <property type="gene ID" value="SSTP_0000994200"/>
</dbReference>